<evidence type="ECO:0000313" key="3">
    <source>
        <dbReference type="Proteomes" id="UP000053477"/>
    </source>
</evidence>
<evidence type="ECO:0000256" key="1">
    <source>
        <dbReference type="SAM" id="MobiDB-lite"/>
    </source>
</evidence>
<dbReference type="InParanoid" id="A0A0H2RVR8"/>
<dbReference type="AlphaFoldDB" id="A0A0H2RVR8"/>
<feature type="compositionally biased region" description="Pro residues" evidence="1">
    <location>
        <begin position="10"/>
        <end position="32"/>
    </location>
</feature>
<keyword evidence="3" id="KW-1185">Reference proteome</keyword>
<dbReference type="EMBL" id="KQ085923">
    <property type="protein sequence ID" value="KLO15904.1"/>
    <property type="molecule type" value="Genomic_DNA"/>
</dbReference>
<gene>
    <name evidence="2" type="ORF">SCHPADRAFT_888198</name>
</gene>
<feature type="compositionally biased region" description="Low complexity" evidence="1">
    <location>
        <begin position="190"/>
        <end position="218"/>
    </location>
</feature>
<feature type="compositionally biased region" description="Low complexity" evidence="1">
    <location>
        <begin position="135"/>
        <end position="147"/>
    </location>
</feature>
<sequence>MALAISYPRPDSPVPPPMPSPTLKPMPLPSPPAHSRQARPSRERSSFAIRKPFPTDVPDSPVFSLKDALVCKPRGRSMDRRDLDVEELDLEGSSTRPRLRFRASHESEGNLSITSTPPPRLKHRRSDSISFTGVSPTRPRTRSPGPRWSQEDAPPVPPLPFASKKSLPPAPIRIPELGLGIEESLRSPISNSSHTSHSSFTNSTSSSHSVSSHSSHFRTSNDEVMSFLKLDVDRKLRKKHRPTLSGPVPGCLSMRNSHSLPNIKAAGKGRSSVSFAGRFLRIGVH</sequence>
<name>A0A0H2RVR8_9AGAM</name>
<organism evidence="2 3">
    <name type="scientific">Schizopora paradoxa</name>
    <dbReference type="NCBI Taxonomy" id="27342"/>
    <lineage>
        <taxon>Eukaryota</taxon>
        <taxon>Fungi</taxon>
        <taxon>Dikarya</taxon>
        <taxon>Basidiomycota</taxon>
        <taxon>Agaricomycotina</taxon>
        <taxon>Agaricomycetes</taxon>
        <taxon>Hymenochaetales</taxon>
        <taxon>Schizoporaceae</taxon>
        <taxon>Schizopora</taxon>
    </lineage>
</organism>
<protein>
    <submittedName>
        <fullName evidence="2">Uncharacterized protein</fullName>
    </submittedName>
</protein>
<proteinExistence type="predicted"/>
<accession>A0A0H2RVR8</accession>
<reference evidence="2 3" key="1">
    <citation type="submission" date="2015-04" db="EMBL/GenBank/DDBJ databases">
        <title>Complete genome sequence of Schizopora paradoxa KUC8140, a cosmopolitan wood degrader in East Asia.</title>
        <authorList>
            <consortium name="DOE Joint Genome Institute"/>
            <person name="Min B."/>
            <person name="Park H."/>
            <person name="Jang Y."/>
            <person name="Kim J.-J."/>
            <person name="Kim K.H."/>
            <person name="Pangilinan J."/>
            <person name="Lipzen A."/>
            <person name="Riley R."/>
            <person name="Grigoriev I.V."/>
            <person name="Spatafora J.W."/>
            <person name="Choi I.-G."/>
        </authorList>
    </citation>
    <scope>NUCLEOTIDE SEQUENCE [LARGE SCALE GENOMIC DNA]</scope>
    <source>
        <strain evidence="2 3">KUC8140</strain>
    </source>
</reference>
<feature type="region of interest" description="Disordered" evidence="1">
    <location>
        <begin position="187"/>
        <end position="218"/>
    </location>
</feature>
<dbReference type="OrthoDB" id="3269774at2759"/>
<dbReference type="Proteomes" id="UP000053477">
    <property type="component" value="Unassembled WGS sequence"/>
</dbReference>
<feature type="region of interest" description="Disordered" evidence="1">
    <location>
        <begin position="1"/>
        <end position="169"/>
    </location>
</feature>
<evidence type="ECO:0000313" key="2">
    <source>
        <dbReference type="EMBL" id="KLO15904.1"/>
    </source>
</evidence>